<dbReference type="Proteomes" id="UP000682358">
    <property type="component" value="Chromosome"/>
</dbReference>
<evidence type="ECO:0000259" key="1">
    <source>
        <dbReference type="Pfam" id="PF00085"/>
    </source>
</evidence>
<dbReference type="InterPro" id="IPR036249">
    <property type="entry name" value="Thioredoxin-like_sf"/>
</dbReference>
<dbReference type="Proteomes" id="UP000834611">
    <property type="component" value="Unassembled WGS sequence"/>
</dbReference>
<reference evidence="3" key="4">
    <citation type="submission" date="2022-10" db="EMBL/GenBank/DDBJ databases">
        <title>Bacterial isolates recovered from the One Health project in Brazil.</title>
        <authorList>
            <person name="Valiatti T.B."/>
            <person name="Santos F."/>
            <person name="Cayo R."/>
            <person name="Gales A.C."/>
        </authorList>
    </citation>
    <scope>NUCLEOTIDE SEQUENCE</scope>
    <source>
        <strain evidence="3">PVR188</strain>
    </source>
</reference>
<dbReference type="Gene3D" id="3.40.30.10">
    <property type="entry name" value="Glutaredoxin"/>
    <property type="match status" value="1"/>
</dbReference>
<gene>
    <name evidence="4" type="ORF">CHI95_03185</name>
    <name evidence="2" type="ORF">GHA_00300</name>
    <name evidence="5" type="ORF">KOF27_12935</name>
    <name evidence="3" type="ORF">OGX73_08625</name>
</gene>
<dbReference type="CDD" id="cd02947">
    <property type="entry name" value="TRX_family"/>
    <property type="match status" value="1"/>
</dbReference>
<dbReference type="RefSeq" id="WP_094960742.1">
    <property type="nucleotide sequence ID" value="NZ_ABDWLN020000018.1"/>
</dbReference>
<organism evidence="4 6">
    <name type="scientific">Providencia rettgeri</name>
    <dbReference type="NCBI Taxonomy" id="587"/>
    <lineage>
        <taxon>Bacteria</taxon>
        <taxon>Pseudomonadati</taxon>
        <taxon>Pseudomonadota</taxon>
        <taxon>Gammaproteobacteria</taxon>
        <taxon>Enterobacterales</taxon>
        <taxon>Morganellaceae</taxon>
        <taxon>Providencia</taxon>
    </lineage>
</organism>
<evidence type="ECO:0000313" key="2">
    <source>
        <dbReference type="EMBL" id="CAB5662709.1"/>
    </source>
</evidence>
<dbReference type="Proteomes" id="UP000216001">
    <property type="component" value="Unassembled WGS sequence"/>
</dbReference>
<evidence type="ECO:0000313" key="3">
    <source>
        <dbReference type="EMBL" id="MDI9092682.1"/>
    </source>
</evidence>
<dbReference type="EMBL" id="JAOWIN010000005">
    <property type="protein sequence ID" value="MDI9092682.1"/>
    <property type="molecule type" value="Genomic_DNA"/>
</dbReference>
<protein>
    <submittedName>
        <fullName evidence="3 4">Thioredoxin</fullName>
    </submittedName>
</protein>
<evidence type="ECO:0000313" key="6">
    <source>
        <dbReference type="Proteomes" id="UP000216001"/>
    </source>
</evidence>
<dbReference type="Pfam" id="PF00085">
    <property type="entry name" value="Thioredoxin"/>
    <property type="match status" value="1"/>
</dbReference>
<dbReference type="EMBL" id="CP076405">
    <property type="protein sequence ID" value="QWQ19527.1"/>
    <property type="molecule type" value="Genomic_DNA"/>
</dbReference>
<dbReference type="Proteomes" id="UP001159001">
    <property type="component" value="Unassembled WGS sequence"/>
</dbReference>
<proteinExistence type="predicted"/>
<feature type="domain" description="Thioredoxin" evidence="1">
    <location>
        <begin position="20"/>
        <end position="83"/>
    </location>
</feature>
<dbReference type="EMBL" id="CAHPSF010000001">
    <property type="protein sequence ID" value="CAB5662709.1"/>
    <property type="molecule type" value="Genomic_DNA"/>
</dbReference>
<name>A0A264VXX7_PRORE</name>
<reference evidence="5" key="3">
    <citation type="submission" date="2021-06" db="EMBL/GenBank/DDBJ databases">
        <title>Emergence of genetically related NDM-1-producing Providencia rettgeri strains in Argentina.</title>
        <authorList>
            <person name="Pasteran F."/>
            <person name="Meo A."/>
            <person name="Gomez S."/>
            <person name="Derdoy L."/>
            <person name="Albronoz E."/>
            <person name="Faccone D."/>
            <person name="Guerriero L."/>
            <person name="Archuby D."/>
            <person name="Tarzia A."/>
            <person name="Lopez M."/>
            <person name="Corso A."/>
        </authorList>
    </citation>
    <scope>NUCLEOTIDE SEQUENCE</scope>
    <source>
        <strain evidence="5">PreM15628</strain>
    </source>
</reference>
<evidence type="ECO:0000313" key="5">
    <source>
        <dbReference type="EMBL" id="QWQ19527.1"/>
    </source>
</evidence>
<reference evidence="4 6" key="1">
    <citation type="submission" date="2017-07" db="EMBL/GenBank/DDBJ databases">
        <title>blaIMP-27 on transferable plasmids in Proteus mirabilis and Providencia rettgeri.</title>
        <authorList>
            <person name="Potter R."/>
        </authorList>
    </citation>
    <scope>NUCLEOTIDE SEQUENCE [LARGE SCALE GENOMIC DNA]</scope>
    <source>
        <strain evidence="4 6">PR1</strain>
    </source>
</reference>
<evidence type="ECO:0000313" key="4">
    <source>
        <dbReference type="EMBL" id="OZS76190.1"/>
    </source>
</evidence>
<reference evidence="2" key="2">
    <citation type="submission" date="2020-05" db="EMBL/GenBank/DDBJ databases">
        <authorList>
            <person name="Delgado-Blas J."/>
        </authorList>
    </citation>
    <scope>NUCLEOTIDE SEQUENCE</scope>
    <source>
        <strain evidence="2">BB1453</strain>
    </source>
</reference>
<dbReference type="InterPro" id="IPR013766">
    <property type="entry name" value="Thioredoxin_domain"/>
</dbReference>
<sequence length="130" mass="15135">MINYPDLNKDNIRYQSAFGKKLVISFCASWCHNCESWKDTFTLLSERFVDDCFIWIDIDEYPELVSEIDLDVIPVVLIQKKQNIHFLGPIRPGLDAIISILNSDKVMDVEFDPGVREYLSAPDFQQRTPY</sequence>
<dbReference type="SUPFAM" id="SSF52833">
    <property type="entry name" value="Thioredoxin-like"/>
    <property type="match status" value="1"/>
</dbReference>
<dbReference type="EMBL" id="NOWC01000002">
    <property type="protein sequence ID" value="OZS76190.1"/>
    <property type="molecule type" value="Genomic_DNA"/>
</dbReference>
<accession>A0A264VXX7</accession>
<dbReference type="AlphaFoldDB" id="A0A264VXX7"/>